<keyword evidence="7" id="KW-1185">Reference proteome</keyword>
<accession>A0ABR4FTB1</accession>
<dbReference type="Proteomes" id="UP001610563">
    <property type="component" value="Unassembled WGS sequence"/>
</dbReference>
<name>A0ABR4FTB1_9EURO</name>
<keyword evidence="1" id="KW-0479">Metal-binding</keyword>
<evidence type="ECO:0000256" key="1">
    <source>
        <dbReference type="ARBA" id="ARBA00022723"/>
    </source>
</evidence>
<evidence type="ECO:0000256" key="3">
    <source>
        <dbReference type="ARBA" id="ARBA00023014"/>
    </source>
</evidence>
<sequence length="715" mass="79300">MVKYSQKSLKMVDYTTTLMRPSSLRDLLLINKRKRDILISGKEISEQDSTMVRQLRGIIVVLDRGEKYTREIESLIDVLRMCKLPTGSGGLGISADTHATGEGHLVLLARPPDRRGMTLGEKILAHHAINGKGWVAPGDCIRVDVDWVIASDASWKHMDRRHTELGEPDIFRNDRFWLACDRVGYPGVRPEGSAGRDIYDFAHQVLALTRTARDDSCRLDLHTCSAGALGCLAIGTGAADATLPLVTGETWFKVPETINIRFVEPAVDRIVELCGPRARDMTYDMRFTICNMTQELGGITGLFVPDQITHMFIQKRRRSQDKSSSLYFRPDKTPSMLEYNIVPVVGAQRKHLTGCFIGGCATTEEDLVVAALIARKGLLQIYEKAGFEIGEPGCSYCAGIYADRAVAGEIWLSSQSRTFEQAHLPLGPVGHLASAATVAASSLRMKIRSPQFFLRQIDPEASAAAFAGLMALDRLPSTWSESIYVEPKNGGPDSASEHDLERDKYKVHTLESSVIRLDDEIDIPAHLTPEHLLYLSTSESNTSNTWRDLKDVPEWLQAAQRRNVVVARKGFGHGTAQGLAAMALHGKIFYPIQAVSNPSEFGVKCVIAESFSWFMERKMPAIGLLGVTVTDEEFYKRAPHGREIRIDMATRKVQIDGQRFEFGLGQIGTELHYYGGVECAFEKFEKALLERIARPPIVRTPSAANASSQIADMEF</sequence>
<dbReference type="PANTHER" id="PTHR43822">
    <property type="entry name" value="HOMOACONITASE, MITOCHONDRIAL-RELATED"/>
    <property type="match status" value="1"/>
</dbReference>
<proteinExistence type="predicted"/>
<dbReference type="PANTHER" id="PTHR43822:SF2">
    <property type="entry name" value="HOMOACONITASE, MITOCHONDRIAL"/>
    <property type="match status" value="1"/>
</dbReference>
<dbReference type="Pfam" id="PF00330">
    <property type="entry name" value="Aconitase"/>
    <property type="match status" value="2"/>
</dbReference>
<protein>
    <recommendedName>
        <fullName evidence="5">Aconitase/3-isopropylmalate dehydratase large subunit alpha/beta/alpha domain-containing protein</fullName>
    </recommendedName>
</protein>
<feature type="domain" description="Aconitase/3-isopropylmalate dehydratase large subunit alpha/beta/alpha" evidence="5">
    <location>
        <begin position="266"/>
        <end position="322"/>
    </location>
</feature>
<dbReference type="InterPro" id="IPR050067">
    <property type="entry name" value="IPM_dehydratase_rel_enz"/>
</dbReference>
<dbReference type="SUPFAM" id="SSF53732">
    <property type="entry name" value="Aconitase iron-sulfur domain"/>
    <property type="match status" value="1"/>
</dbReference>
<reference evidence="6 7" key="1">
    <citation type="submission" date="2024-07" db="EMBL/GenBank/DDBJ databases">
        <title>Section-level genome sequencing and comparative genomics of Aspergillus sections Usti and Cavernicolus.</title>
        <authorList>
            <consortium name="Lawrence Berkeley National Laboratory"/>
            <person name="Nybo J.L."/>
            <person name="Vesth T.C."/>
            <person name="Theobald S."/>
            <person name="Frisvad J.C."/>
            <person name="Larsen T.O."/>
            <person name="Kjaerboelling I."/>
            <person name="Rothschild-Mancinelli K."/>
            <person name="Lyhne E.K."/>
            <person name="Kogle M.E."/>
            <person name="Barry K."/>
            <person name="Clum A."/>
            <person name="Na H."/>
            <person name="Ledsgaard L."/>
            <person name="Lin J."/>
            <person name="Lipzen A."/>
            <person name="Kuo A."/>
            <person name="Riley R."/>
            <person name="Mondo S."/>
            <person name="Labutti K."/>
            <person name="Haridas S."/>
            <person name="Pangalinan J."/>
            <person name="Salamov A.A."/>
            <person name="Simmons B.A."/>
            <person name="Magnuson J.K."/>
            <person name="Chen J."/>
            <person name="Drula E."/>
            <person name="Henrissat B."/>
            <person name="Wiebenga A."/>
            <person name="Lubbers R.J."/>
            <person name="Gomes A.C."/>
            <person name="Makela M.R."/>
            <person name="Stajich J."/>
            <person name="Grigoriev I.V."/>
            <person name="Mortensen U.H."/>
            <person name="De Vries R.P."/>
            <person name="Baker S.E."/>
            <person name="Andersen M.R."/>
        </authorList>
    </citation>
    <scope>NUCLEOTIDE SEQUENCE [LARGE SCALE GENOMIC DNA]</scope>
    <source>
        <strain evidence="6 7">CBS 209.92</strain>
    </source>
</reference>
<evidence type="ECO:0000313" key="6">
    <source>
        <dbReference type="EMBL" id="KAL2786501.1"/>
    </source>
</evidence>
<dbReference type="InterPro" id="IPR036008">
    <property type="entry name" value="Aconitase_4Fe-4S_dom"/>
</dbReference>
<evidence type="ECO:0000313" key="7">
    <source>
        <dbReference type="Proteomes" id="UP001610563"/>
    </source>
</evidence>
<dbReference type="Gene3D" id="3.20.19.10">
    <property type="entry name" value="Aconitase, domain 4"/>
    <property type="match status" value="1"/>
</dbReference>
<dbReference type="EMBL" id="JBFTWV010000116">
    <property type="protein sequence ID" value="KAL2786501.1"/>
    <property type="molecule type" value="Genomic_DNA"/>
</dbReference>
<gene>
    <name evidence="6" type="ORF">BJX66DRAFT_342093</name>
</gene>
<dbReference type="InterPro" id="IPR001030">
    <property type="entry name" value="Acoase/IPM_deHydtase_lsu_aba"/>
</dbReference>
<comment type="caution">
    <text evidence="6">The sequence shown here is derived from an EMBL/GenBank/DDBJ whole genome shotgun (WGS) entry which is preliminary data.</text>
</comment>
<keyword evidence="4" id="KW-0456">Lyase</keyword>
<keyword evidence="3" id="KW-0411">Iron-sulfur</keyword>
<evidence type="ECO:0000256" key="4">
    <source>
        <dbReference type="ARBA" id="ARBA00023239"/>
    </source>
</evidence>
<feature type="domain" description="Aconitase/3-isopropylmalate dehydratase large subunit alpha/beta/alpha" evidence="5">
    <location>
        <begin position="369"/>
        <end position="443"/>
    </location>
</feature>
<evidence type="ECO:0000259" key="5">
    <source>
        <dbReference type="Pfam" id="PF00330"/>
    </source>
</evidence>
<dbReference type="SUPFAM" id="SSF52016">
    <property type="entry name" value="LeuD/IlvD-like"/>
    <property type="match status" value="1"/>
</dbReference>
<organism evidence="6 7">
    <name type="scientific">Aspergillus keveii</name>
    <dbReference type="NCBI Taxonomy" id="714993"/>
    <lineage>
        <taxon>Eukaryota</taxon>
        <taxon>Fungi</taxon>
        <taxon>Dikarya</taxon>
        <taxon>Ascomycota</taxon>
        <taxon>Pezizomycotina</taxon>
        <taxon>Eurotiomycetes</taxon>
        <taxon>Eurotiomycetidae</taxon>
        <taxon>Eurotiales</taxon>
        <taxon>Aspergillaceae</taxon>
        <taxon>Aspergillus</taxon>
        <taxon>Aspergillus subgen. Nidulantes</taxon>
    </lineage>
</organism>
<evidence type="ECO:0000256" key="2">
    <source>
        <dbReference type="ARBA" id="ARBA00023004"/>
    </source>
</evidence>
<keyword evidence="2" id="KW-0408">Iron</keyword>
<dbReference type="InterPro" id="IPR015931">
    <property type="entry name" value="Acnase/IPM_dHydase_lsu_aba_1/3"/>
</dbReference>
<dbReference type="InterPro" id="IPR015928">
    <property type="entry name" value="Aconitase/3IPM_dehydase_swvl"/>
</dbReference>
<dbReference type="Gene3D" id="3.30.499.10">
    <property type="entry name" value="Aconitase, domain 3"/>
    <property type="match status" value="2"/>
</dbReference>